<dbReference type="Gene3D" id="3.10.450.150">
    <property type="entry name" value="enterococcus faecalis protein"/>
    <property type="match status" value="1"/>
</dbReference>
<keyword evidence="2" id="KW-1185">Reference proteome</keyword>
<reference evidence="1 2" key="1">
    <citation type="journal article" date="2015" name="Genome Announc.">
        <title>Expanding the biotechnology potential of lactobacilli through comparative genomics of 213 strains and associated genera.</title>
        <authorList>
            <person name="Sun Z."/>
            <person name="Harris H.M."/>
            <person name="McCann A."/>
            <person name="Guo C."/>
            <person name="Argimon S."/>
            <person name="Zhang W."/>
            <person name="Yang X."/>
            <person name="Jeffery I.B."/>
            <person name="Cooney J.C."/>
            <person name="Kagawa T.F."/>
            <person name="Liu W."/>
            <person name="Song Y."/>
            <person name="Salvetti E."/>
            <person name="Wrobel A."/>
            <person name="Rasinkangas P."/>
            <person name="Parkhill J."/>
            <person name="Rea M.C."/>
            <person name="O'Sullivan O."/>
            <person name="Ritari J."/>
            <person name="Douillard F.P."/>
            <person name="Paul Ross R."/>
            <person name="Yang R."/>
            <person name="Briner A.E."/>
            <person name="Felis G.E."/>
            <person name="de Vos W.M."/>
            <person name="Barrangou R."/>
            <person name="Klaenhammer T.R."/>
            <person name="Caufield P.W."/>
            <person name="Cui Y."/>
            <person name="Zhang H."/>
            <person name="O'Toole P.W."/>
        </authorList>
    </citation>
    <scope>NUCLEOTIDE SEQUENCE [LARGE SCALE GENOMIC DNA]</scope>
    <source>
        <strain evidence="1 2">LMG 26013</strain>
    </source>
</reference>
<evidence type="ECO:0000313" key="2">
    <source>
        <dbReference type="Proteomes" id="UP000051783"/>
    </source>
</evidence>
<comment type="caution">
    <text evidence="1">The sequence shown here is derived from an EMBL/GenBank/DDBJ whole genome shotgun (WGS) entry which is preliminary data.</text>
</comment>
<proteinExistence type="predicted"/>
<name>A0A0R2M5C0_9LACO</name>
<dbReference type="AlphaFoldDB" id="A0A0R2M5C0"/>
<accession>A0A0R2M5C0</accession>
<protein>
    <submittedName>
        <fullName evidence="1">Uncharacterized protein</fullName>
    </submittedName>
</protein>
<gene>
    <name evidence="1" type="ORF">IV64_GL000641</name>
</gene>
<evidence type="ECO:0000313" key="1">
    <source>
        <dbReference type="EMBL" id="KRO08551.1"/>
    </source>
</evidence>
<sequence>MIAMFDAAAERYATLGLASKLPGTVIDEIWHIIDADLQGMVDLPQVLQFALVSRSGHVTAVFDDRHDSIFEFDLPETYHRSFPETIAVLDDGQYQTMMLMDELSV</sequence>
<dbReference type="Proteomes" id="UP000051783">
    <property type="component" value="Unassembled WGS sequence"/>
</dbReference>
<dbReference type="Pfam" id="PF06124">
    <property type="entry name" value="DUF960"/>
    <property type="match status" value="1"/>
</dbReference>
<dbReference type="PATRIC" id="fig|942150.3.peg.655"/>
<dbReference type="InterPro" id="IPR009303">
    <property type="entry name" value="DUF960"/>
</dbReference>
<dbReference type="STRING" id="942150.IV64_GL000641"/>
<organism evidence="1 2">
    <name type="scientific">Lactiplantibacillus xiangfangensis</name>
    <dbReference type="NCBI Taxonomy" id="942150"/>
    <lineage>
        <taxon>Bacteria</taxon>
        <taxon>Bacillati</taxon>
        <taxon>Bacillota</taxon>
        <taxon>Bacilli</taxon>
        <taxon>Lactobacillales</taxon>
        <taxon>Lactobacillaceae</taxon>
        <taxon>Lactiplantibacillus</taxon>
    </lineage>
</organism>
<dbReference type="EMBL" id="JQCL01000080">
    <property type="protein sequence ID" value="KRO08551.1"/>
    <property type="molecule type" value="Genomic_DNA"/>
</dbReference>